<comment type="caution">
    <text evidence="2">The sequence shown here is derived from an EMBL/GenBank/DDBJ whole genome shotgun (WGS) entry which is preliminary data.</text>
</comment>
<evidence type="ECO:0000256" key="1">
    <source>
        <dbReference type="SAM" id="MobiDB-lite"/>
    </source>
</evidence>
<keyword evidence="3" id="KW-1185">Reference proteome</keyword>
<gene>
    <name evidence="2" type="ORF">FJTKL_10086</name>
</gene>
<sequence>MSAQVNSSSQPAIMGSSPTSSPTADGRTSDNSDDQKAQPLSAIAQQAYDRYGVLDPIKLDLMIRGIFITREDAAALPHRITTDGCAEVKSGGSHYQRPCMSQAAPRLATVTPPKARATHQATRAPSVVSSSARTDISAIPSDHEKWTESEIKLLIKLRSERIGFRDIADYYPRKNQKAVQEKFYKAVKDMREPRWKQLYDDLRAQHDGIVPPCAINVERPIEILGEDTVVAPTENSSETLSETTIADENSVKSIQSTLGCILDGMENTIVNTKNTL</sequence>
<accession>A0ABR4ELA7</accession>
<organism evidence="2 3">
    <name type="scientific">Diaporthe vaccinii</name>
    <dbReference type="NCBI Taxonomy" id="105482"/>
    <lineage>
        <taxon>Eukaryota</taxon>
        <taxon>Fungi</taxon>
        <taxon>Dikarya</taxon>
        <taxon>Ascomycota</taxon>
        <taxon>Pezizomycotina</taxon>
        <taxon>Sordariomycetes</taxon>
        <taxon>Sordariomycetidae</taxon>
        <taxon>Diaporthales</taxon>
        <taxon>Diaporthaceae</taxon>
        <taxon>Diaporthe</taxon>
        <taxon>Diaporthe eres species complex</taxon>
    </lineage>
</organism>
<reference evidence="2 3" key="1">
    <citation type="submission" date="2024-03" db="EMBL/GenBank/DDBJ databases">
        <title>A high-quality draft genome sequence of Diaporthe vaccinii, a causative agent of upright dieback and viscid rot disease in cranberry plants.</title>
        <authorList>
            <person name="Sarrasin M."/>
            <person name="Lang B.F."/>
            <person name="Burger G."/>
        </authorList>
    </citation>
    <scope>NUCLEOTIDE SEQUENCE [LARGE SCALE GENOMIC DNA]</scope>
    <source>
        <strain evidence="2 3">IS7</strain>
    </source>
</reference>
<dbReference type="CDD" id="cd00167">
    <property type="entry name" value="SANT"/>
    <property type="match status" value="1"/>
</dbReference>
<dbReference type="InterPro" id="IPR001005">
    <property type="entry name" value="SANT/Myb"/>
</dbReference>
<feature type="compositionally biased region" description="Basic and acidic residues" evidence="1">
    <location>
        <begin position="27"/>
        <end position="36"/>
    </location>
</feature>
<evidence type="ECO:0008006" key="4">
    <source>
        <dbReference type="Google" id="ProtNLM"/>
    </source>
</evidence>
<feature type="compositionally biased region" description="Polar residues" evidence="1">
    <location>
        <begin position="1"/>
        <end position="23"/>
    </location>
</feature>
<dbReference type="EMBL" id="JBAWTH010000044">
    <property type="protein sequence ID" value="KAL2283200.1"/>
    <property type="molecule type" value="Genomic_DNA"/>
</dbReference>
<proteinExistence type="predicted"/>
<protein>
    <recommendedName>
        <fullName evidence="4">Myb-like domain-containing protein</fullName>
    </recommendedName>
</protein>
<evidence type="ECO:0000313" key="2">
    <source>
        <dbReference type="EMBL" id="KAL2283200.1"/>
    </source>
</evidence>
<dbReference type="Proteomes" id="UP001600888">
    <property type="component" value="Unassembled WGS sequence"/>
</dbReference>
<feature type="region of interest" description="Disordered" evidence="1">
    <location>
        <begin position="1"/>
        <end position="37"/>
    </location>
</feature>
<evidence type="ECO:0000313" key="3">
    <source>
        <dbReference type="Proteomes" id="UP001600888"/>
    </source>
</evidence>
<name>A0ABR4ELA7_9PEZI</name>